<evidence type="ECO:0000259" key="2">
    <source>
        <dbReference type="Pfam" id="PF08722"/>
    </source>
</evidence>
<dbReference type="Pfam" id="PF08721">
    <property type="entry name" value="Tn7_Tnp_TnsA_C"/>
    <property type="match status" value="1"/>
</dbReference>
<dbReference type="InterPro" id="IPR011856">
    <property type="entry name" value="tRNA_endonuc-like_dom_sf"/>
</dbReference>
<dbReference type="InterPro" id="IPR011335">
    <property type="entry name" value="Restrct_endonuc-II-like"/>
</dbReference>
<evidence type="ECO:0000259" key="1">
    <source>
        <dbReference type="Pfam" id="PF08721"/>
    </source>
</evidence>
<dbReference type="GO" id="GO:0003676">
    <property type="term" value="F:nucleic acid binding"/>
    <property type="evidence" value="ECO:0007669"/>
    <property type="project" value="InterPro"/>
</dbReference>
<accession>A0A7S4U4R2</accession>
<dbReference type="Gene3D" id="1.10.10.10">
    <property type="entry name" value="Winged helix-like DNA-binding domain superfamily/Winged helix DNA-binding domain"/>
    <property type="match status" value="1"/>
</dbReference>
<dbReference type="SUPFAM" id="SSF52980">
    <property type="entry name" value="Restriction endonuclease-like"/>
    <property type="match status" value="1"/>
</dbReference>
<dbReference type="EMBL" id="BK012114">
    <property type="protein sequence ID" value="DAC85630.1"/>
    <property type="molecule type" value="Genomic_DNA"/>
</dbReference>
<keyword evidence="3" id="KW-0378">Hydrolase</keyword>
<dbReference type="AlphaFoldDB" id="A0A7S4U4R2"/>
<dbReference type="GO" id="GO:0004519">
    <property type="term" value="F:endonuclease activity"/>
    <property type="evidence" value="ECO:0007669"/>
    <property type="project" value="UniProtKB-KW"/>
</dbReference>
<dbReference type="InterPro" id="IPR014832">
    <property type="entry name" value="TnsA_C"/>
</dbReference>
<proteinExistence type="predicted"/>
<sequence length="279" mass="32470">MSKRKRTTPIEKKLKDGLGQGIGIDYKPWLVIQDVSSLGRSTRLKGIKIPRQYEFLSDLERNYFYLLEYSDYVVDIREQFPLLELEETMIIANELGIKHPAHPETKEPIVMTTDFVVTKMEQGKPINVARTLKYKNDLMDKRVIEKFEIEREYWKRKGIDWGIVTELEVPKEMAMNISFVHSYADLNSIEDFNEFSEADIDIFSVHLISTLLTEDRTVREACTRLDEVFYLAPGCGLTLFKHLIITKAIEVDLMNRLDVNSVIEIQSVHKDYSEKVKAI</sequence>
<dbReference type="RefSeq" id="WP_101035424.1">
    <property type="nucleotide sequence ID" value="NZ_CP079950.1"/>
</dbReference>
<dbReference type="CDD" id="cd22362">
    <property type="entry name" value="TnsA_endonuclease-like"/>
    <property type="match status" value="1"/>
</dbReference>
<dbReference type="InterPro" id="IPR036388">
    <property type="entry name" value="WH-like_DNA-bd_sf"/>
</dbReference>
<keyword evidence="3" id="KW-0255">Endonuclease</keyword>
<dbReference type="InterPro" id="IPR014833">
    <property type="entry name" value="TnsA_N"/>
</dbReference>
<dbReference type="Gene3D" id="3.40.1350.10">
    <property type="match status" value="1"/>
</dbReference>
<feature type="domain" description="TnsA endonuclease N-terminal" evidence="2">
    <location>
        <begin position="71"/>
        <end position="166"/>
    </location>
</feature>
<evidence type="ECO:0000313" key="3">
    <source>
        <dbReference type="EMBL" id="DAC85630.1"/>
    </source>
</evidence>
<keyword evidence="3" id="KW-0540">Nuclease</keyword>
<gene>
    <name evidence="3" type="primary">tnsA</name>
</gene>
<name>A0A7S4U4R2_9STAP</name>
<feature type="domain" description="TnsA endonuclease C-terminal" evidence="1">
    <location>
        <begin position="168"/>
        <end position="253"/>
    </location>
</feature>
<dbReference type="Pfam" id="PF08722">
    <property type="entry name" value="Tn7_TnsA-like_N"/>
    <property type="match status" value="1"/>
</dbReference>
<reference evidence="3" key="1">
    <citation type="journal article" date="2021" name="J. Antimicrob. Chemother.">
        <title>The novel macrolide resistance genes mef(F) and msr(G) are located on a plasmid in Macrococcus canis and a transposon in Macrococcus caseolyticus.</title>
        <authorList>
            <person name="Fernandez J.E."/>
            <person name="Perreten V."/>
            <person name="Schwendener S."/>
        </authorList>
    </citation>
    <scope>NUCLEOTIDE SEQUENCE</scope>
    <source>
        <strain evidence="3">5459_5_49</strain>
    </source>
</reference>
<protein>
    <submittedName>
        <fullName evidence="3">Transposase endonuclease subunit TnsA</fullName>
    </submittedName>
</protein>
<organism evidence="3">
    <name type="scientific">Macrococcoides caseolyticum</name>
    <dbReference type="NCBI Taxonomy" id="69966"/>
    <lineage>
        <taxon>Bacteria</taxon>
        <taxon>Bacillati</taxon>
        <taxon>Bacillota</taxon>
        <taxon>Bacilli</taxon>
        <taxon>Bacillales</taxon>
        <taxon>Staphylococcaceae</taxon>
        <taxon>Macrococcoides</taxon>
    </lineage>
</organism>